<evidence type="ECO:0000259" key="13">
    <source>
        <dbReference type="PROSITE" id="PS50110"/>
    </source>
</evidence>
<feature type="domain" description="Response regulatory" evidence="13">
    <location>
        <begin position="3"/>
        <end position="120"/>
    </location>
</feature>
<dbReference type="InterPro" id="IPR051552">
    <property type="entry name" value="HptR"/>
</dbReference>
<dbReference type="GO" id="GO:0000160">
    <property type="term" value="P:phosphorelay signal transduction system"/>
    <property type="evidence" value="ECO:0007669"/>
    <property type="project" value="UniProtKB-KW"/>
</dbReference>
<feature type="modified residue" description="4-aspartylphosphate" evidence="10">
    <location>
        <position position="55"/>
    </location>
</feature>
<dbReference type="SMART" id="SM00448">
    <property type="entry name" value="REC"/>
    <property type="match status" value="1"/>
</dbReference>
<feature type="domain" description="HTH araC/xylS-type" evidence="12">
    <location>
        <begin position="153"/>
        <end position="251"/>
    </location>
</feature>
<keyword evidence="6" id="KW-0805">Transcription regulation</keyword>
<evidence type="ECO:0000256" key="9">
    <source>
        <dbReference type="ARBA" id="ARBA00024867"/>
    </source>
</evidence>
<keyword evidence="4 10" id="KW-0597">Phosphoprotein</keyword>
<dbReference type="SUPFAM" id="SSF52172">
    <property type="entry name" value="CheY-like"/>
    <property type="match status" value="1"/>
</dbReference>
<dbReference type="PANTHER" id="PTHR42713">
    <property type="entry name" value="HISTIDINE KINASE-RELATED"/>
    <property type="match status" value="1"/>
</dbReference>
<keyword evidence="8" id="KW-0804">Transcription</keyword>
<comment type="subcellular location">
    <subcellularLocation>
        <location evidence="1">Cytoplasm</location>
    </subcellularLocation>
</comment>
<keyword evidence="7" id="KW-0238">DNA-binding</keyword>
<feature type="region of interest" description="Disordered" evidence="11">
    <location>
        <begin position="124"/>
        <end position="143"/>
    </location>
</feature>
<evidence type="ECO:0000256" key="2">
    <source>
        <dbReference type="ARBA" id="ARBA00018672"/>
    </source>
</evidence>
<dbReference type="Gene3D" id="1.10.10.60">
    <property type="entry name" value="Homeodomain-like"/>
    <property type="match status" value="2"/>
</dbReference>
<evidence type="ECO:0000256" key="6">
    <source>
        <dbReference type="ARBA" id="ARBA00023015"/>
    </source>
</evidence>
<evidence type="ECO:0000256" key="8">
    <source>
        <dbReference type="ARBA" id="ARBA00023163"/>
    </source>
</evidence>
<dbReference type="Pfam" id="PF12833">
    <property type="entry name" value="HTH_18"/>
    <property type="match status" value="1"/>
</dbReference>
<evidence type="ECO:0000256" key="4">
    <source>
        <dbReference type="ARBA" id="ARBA00022553"/>
    </source>
</evidence>
<evidence type="ECO:0000313" key="14">
    <source>
        <dbReference type="EMBL" id="SBW08814.1"/>
    </source>
</evidence>
<dbReference type="Gene3D" id="3.40.50.2300">
    <property type="match status" value="1"/>
</dbReference>
<evidence type="ECO:0000256" key="10">
    <source>
        <dbReference type="PROSITE-ProRule" id="PRU00169"/>
    </source>
</evidence>
<dbReference type="PANTHER" id="PTHR42713:SF3">
    <property type="entry name" value="TRANSCRIPTIONAL REGULATORY PROTEIN HPTR"/>
    <property type="match status" value="1"/>
</dbReference>
<proteinExistence type="predicted"/>
<dbReference type="InterPro" id="IPR001789">
    <property type="entry name" value="Sig_transdc_resp-reg_receiver"/>
</dbReference>
<evidence type="ECO:0000256" key="3">
    <source>
        <dbReference type="ARBA" id="ARBA00022490"/>
    </source>
</evidence>
<dbReference type="PRINTS" id="PR00032">
    <property type="entry name" value="HTHARAC"/>
</dbReference>
<dbReference type="InterPro" id="IPR018060">
    <property type="entry name" value="HTH_AraC"/>
</dbReference>
<dbReference type="Pfam" id="PF00072">
    <property type="entry name" value="Response_reg"/>
    <property type="match status" value="1"/>
</dbReference>
<evidence type="ECO:0000256" key="1">
    <source>
        <dbReference type="ARBA" id="ARBA00004496"/>
    </source>
</evidence>
<protein>
    <recommendedName>
        <fullName evidence="2">Stage 0 sporulation protein A homolog</fullName>
    </recommendedName>
</protein>
<dbReference type="PROSITE" id="PS00041">
    <property type="entry name" value="HTH_ARAC_FAMILY_1"/>
    <property type="match status" value="1"/>
</dbReference>
<reference evidence="14" key="1">
    <citation type="submission" date="2016-04" db="EMBL/GenBank/DDBJ databases">
        <authorList>
            <person name="Evans L.H."/>
            <person name="Alamgir A."/>
            <person name="Owens N."/>
            <person name="Weber N.D."/>
            <person name="Virtaneva K."/>
            <person name="Barbian K."/>
            <person name="Babar A."/>
            <person name="Rosenke K."/>
        </authorList>
    </citation>
    <scope>NUCLEOTIDE SEQUENCE</scope>
    <source>
        <strain evidence="14">86</strain>
    </source>
</reference>
<dbReference type="GO" id="GO:0005737">
    <property type="term" value="C:cytoplasm"/>
    <property type="evidence" value="ECO:0007669"/>
    <property type="project" value="UniProtKB-SubCell"/>
</dbReference>
<gene>
    <name evidence="14" type="ORF">KL86CLO1_12525</name>
</gene>
<keyword evidence="3" id="KW-0963">Cytoplasm</keyword>
<name>A0A212KAP4_9FIRM</name>
<dbReference type="InterPro" id="IPR011006">
    <property type="entry name" value="CheY-like_superfamily"/>
</dbReference>
<organism evidence="14">
    <name type="scientific">uncultured Eubacteriales bacterium</name>
    <dbReference type="NCBI Taxonomy" id="172733"/>
    <lineage>
        <taxon>Bacteria</taxon>
        <taxon>Bacillati</taxon>
        <taxon>Bacillota</taxon>
        <taxon>Clostridia</taxon>
        <taxon>Eubacteriales</taxon>
        <taxon>environmental samples</taxon>
    </lineage>
</organism>
<dbReference type="GO" id="GO:0003700">
    <property type="term" value="F:DNA-binding transcription factor activity"/>
    <property type="evidence" value="ECO:0007669"/>
    <property type="project" value="InterPro"/>
</dbReference>
<evidence type="ECO:0000256" key="11">
    <source>
        <dbReference type="SAM" id="MobiDB-lite"/>
    </source>
</evidence>
<dbReference type="GO" id="GO:0043565">
    <property type="term" value="F:sequence-specific DNA binding"/>
    <property type="evidence" value="ECO:0007669"/>
    <property type="project" value="InterPro"/>
</dbReference>
<dbReference type="CDD" id="cd17536">
    <property type="entry name" value="REC_YesN-like"/>
    <property type="match status" value="1"/>
</dbReference>
<dbReference type="SUPFAM" id="SSF46689">
    <property type="entry name" value="Homeodomain-like"/>
    <property type="match status" value="2"/>
</dbReference>
<sequence>MYKVVIIDDESIIVEGLKRVVDWDKFRCQVVATGHDAHSGAASIRSHKPHIVFTDIKMPNEDGLTMLAGLKSEFPDMLVTVLTGYRDFEYAKEAISLGVARFLLKPSKMDELEEALIYMTGVLDRQQPRKEPETEPPAAESAAGDAANSFLARQAHAYMKEHYAEKISLQDVADHCYVSQWHLSKLLHKHLGEAFYDLLNGIRVDRAKVLLEDPSLRISEIAAIVGYADTAHFSRVFKKCVGLSAGDYRNTHCVGK</sequence>
<dbReference type="InterPro" id="IPR018062">
    <property type="entry name" value="HTH_AraC-typ_CS"/>
</dbReference>
<dbReference type="PROSITE" id="PS01124">
    <property type="entry name" value="HTH_ARAC_FAMILY_2"/>
    <property type="match status" value="1"/>
</dbReference>
<dbReference type="PROSITE" id="PS50110">
    <property type="entry name" value="RESPONSE_REGULATORY"/>
    <property type="match status" value="1"/>
</dbReference>
<dbReference type="EMBL" id="FLUN01000001">
    <property type="protein sequence ID" value="SBW08814.1"/>
    <property type="molecule type" value="Genomic_DNA"/>
</dbReference>
<dbReference type="InterPro" id="IPR020449">
    <property type="entry name" value="Tscrpt_reg_AraC-type_HTH"/>
</dbReference>
<evidence type="ECO:0000259" key="12">
    <source>
        <dbReference type="PROSITE" id="PS01124"/>
    </source>
</evidence>
<keyword evidence="5" id="KW-0902">Two-component regulatory system</keyword>
<accession>A0A212KAP4</accession>
<dbReference type="AlphaFoldDB" id="A0A212KAP4"/>
<dbReference type="InterPro" id="IPR009057">
    <property type="entry name" value="Homeodomain-like_sf"/>
</dbReference>
<evidence type="ECO:0000256" key="5">
    <source>
        <dbReference type="ARBA" id="ARBA00023012"/>
    </source>
</evidence>
<dbReference type="SMART" id="SM00342">
    <property type="entry name" value="HTH_ARAC"/>
    <property type="match status" value="1"/>
</dbReference>
<evidence type="ECO:0000256" key="7">
    <source>
        <dbReference type="ARBA" id="ARBA00023125"/>
    </source>
</evidence>
<comment type="function">
    <text evidence="9">May play the central regulatory role in sporulation. It may be an element of the effector pathway responsible for the activation of sporulation genes in response to nutritional stress. Spo0A may act in concert with spo0H (a sigma factor) to control the expression of some genes that are critical to the sporulation process.</text>
</comment>